<protein>
    <submittedName>
        <fullName evidence="1">Uncharacterized protein</fullName>
    </submittedName>
</protein>
<comment type="caution">
    <text evidence="1">The sequence shown here is derived from an EMBL/GenBank/DDBJ whole genome shotgun (WGS) entry which is preliminary data.</text>
</comment>
<accession>A0A645GF57</accession>
<dbReference type="EMBL" id="VSSQ01074765">
    <property type="protein sequence ID" value="MPN25551.1"/>
    <property type="molecule type" value="Genomic_DNA"/>
</dbReference>
<organism evidence="1">
    <name type="scientific">bioreactor metagenome</name>
    <dbReference type="NCBI Taxonomy" id="1076179"/>
    <lineage>
        <taxon>unclassified sequences</taxon>
        <taxon>metagenomes</taxon>
        <taxon>ecological metagenomes</taxon>
    </lineage>
</organism>
<evidence type="ECO:0000313" key="1">
    <source>
        <dbReference type="EMBL" id="MPN25551.1"/>
    </source>
</evidence>
<name>A0A645GF57_9ZZZZ</name>
<reference evidence="1" key="1">
    <citation type="submission" date="2019-08" db="EMBL/GenBank/DDBJ databases">
        <authorList>
            <person name="Kucharzyk K."/>
            <person name="Murdoch R.W."/>
            <person name="Higgins S."/>
            <person name="Loffler F."/>
        </authorList>
    </citation>
    <scope>NUCLEOTIDE SEQUENCE</scope>
</reference>
<proteinExistence type="predicted"/>
<dbReference type="AlphaFoldDB" id="A0A645GF57"/>
<gene>
    <name evidence="1" type="ORF">SDC9_172963</name>
</gene>
<sequence length="32" mass="3501">MVFDPFKAFARGLQLGKIVVGVLVCPDDRGDH</sequence>